<evidence type="ECO:0000313" key="13">
    <source>
        <dbReference type="EMBL" id="ABO66886.1"/>
    </source>
</evidence>
<dbReference type="InterPro" id="IPR003780">
    <property type="entry name" value="COX15/CtaA_fam"/>
</dbReference>
<evidence type="ECO:0000256" key="5">
    <source>
        <dbReference type="ARBA" id="ARBA00022989"/>
    </source>
</evidence>
<feature type="transmembrane region" description="Helical" evidence="12">
    <location>
        <begin position="64"/>
        <end position="85"/>
    </location>
</feature>
<evidence type="ECO:0000256" key="8">
    <source>
        <dbReference type="ARBA" id="ARBA00023133"/>
    </source>
</evidence>
<keyword evidence="10" id="KW-1015">Disulfide bond</keyword>
<evidence type="ECO:0000256" key="9">
    <source>
        <dbReference type="ARBA" id="ARBA00023136"/>
    </source>
</evidence>
<name>A4INI2_GEOTN</name>
<keyword evidence="8" id="KW-0350">Heme biosynthesis</keyword>
<evidence type="ECO:0000256" key="12">
    <source>
        <dbReference type="SAM" id="Phobius"/>
    </source>
</evidence>
<keyword evidence="9 12" id="KW-0472">Membrane</keyword>
<proteinExistence type="predicted"/>
<comment type="pathway">
    <text evidence="11">Porphyrin-containing compound metabolism.</text>
</comment>
<protein>
    <submittedName>
        <fullName evidence="13">Heme O oxygenase-like protein</fullName>
    </submittedName>
</protein>
<dbReference type="GO" id="GO:0046872">
    <property type="term" value="F:metal ion binding"/>
    <property type="evidence" value="ECO:0007669"/>
    <property type="project" value="UniProtKB-KW"/>
</dbReference>
<reference evidence="13 14" key="1">
    <citation type="journal article" date="2007" name="Proc. Natl. Acad. Sci. U.S.A.">
        <title>Genome and proteome of long-chain alkane degrading Geobacillus thermodenitrificans NG80-2 isolated from a deep-subsurface oil reservoir.</title>
        <authorList>
            <person name="Feng L."/>
            <person name="Wang W."/>
            <person name="Cheng J."/>
            <person name="Ren Y."/>
            <person name="Zhao G."/>
            <person name="Gao C."/>
            <person name="Tang Y."/>
            <person name="Liu X."/>
            <person name="Han W."/>
            <person name="Peng X."/>
            <person name="Liu R."/>
            <person name="Wang L."/>
        </authorList>
    </citation>
    <scope>NUCLEOTIDE SEQUENCE [LARGE SCALE GENOMIC DNA]</scope>
    <source>
        <strain evidence="13 14">NG80-2</strain>
    </source>
</reference>
<keyword evidence="6" id="KW-0560">Oxidoreductase</keyword>
<dbReference type="EMBL" id="CP000557">
    <property type="protein sequence ID" value="ABO66886.1"/>
    <property type="molecule type" value="Genomic_DNA"/>
</dbReference>
<accession>A4INI2</accession>
<feature type="transmembrane region" description="Helical" evidence="12">
    <location>
        <begin position="14"/>
        <end position="33"/>
    </location>
</feature>
<keyword evidence="4" id="KW-0479">Metal-binding</keyword>
<dbReference type="PANTHER" id="PTHR35457:SF1">
    <property type="entry name" value="HEME A SYNTHASE"/>
    <property type="match status" value="1"/>
</dbReference>
<evidence type="ECO:0000256" key="10">
    <source>
        <dbReference type="ARBA" id="ARBA00023157"/>
    </source>
</evidence>
<feature type="transmembrane region" description="Helical" evidence="12">
    <location>
        <begin position="273"/>
        <end position="295"/>
    </location>
</feature>
<evidence type="ECO:0000256" key="2">
    <source>
        <dbReference type="ARBA" id="ARBA00022475"/>
    </source>
</evidence>
<dbReference type="InterPro" id="IPR050450">
    <property type="entry name" value="COX15/CtaA_HemeA_synthase"/>
</dbReference>
<feature type="transmembrane region" description="Helical" evidence="12">
    <location>
        <begin position="215"/>
        <end position="235"/>
    </location>
</feature>
<feature type="transmembrane region" description="Helical" evidence="12">
    <location>
        <begin position="247"/>
        <end position="267"/>
    </location>
</feature>
<feature type="transmembrane region" description="Helical" evidence="12">
    <location>
        <begin position="167"/>
        <end position="185"/>
    </location>
</feature>
<dbReference type="Pfam" id="PF02628">
    <property type="entry name" value="COX15-CtaA"/>
    <property type="match status" value="2"/>
</dbReference>
<comment type="subcellular location">
    <subcellularLocation>
        <location evidence="1">Membrane</location>
        <topology evidence="1">Multi-pass membrane protein</topology>
    </subcellularLocation>
</comment>
<dbReference type="GO" id="GO:0006784">
    <property type="term" value="P:heme A biosynthetic process"/>
    <property type="evidence" value="ECO:0007669"/>
    <property type="project" value="InterPro"/>
</dbReference>
<keyword evidence="5 12" id="KW-1133">Transmembrane helix</keyword>
<sequence length="319" mass="35611">MGEMVLGGMEMKSLAFWTLCTTYFLIVFGGYVASSNSGMGCGPDWPLCNGVLIPVLKGATLIEYAHRLIGALLTLLTVMLCLRLWRSSRSGTDRFVSAAAAVLLAIQIILGAFVVWFDLPPIVVTTHFFIAFLFLGCLLWIWRRAHHSPHLHQPVKRTSIGIEAKRHIHLLFVLLAATLLLGAYVKHQHYGLSCGWLTCGEQLWPSNEAQMWQTAHRTAAAATVLYTIWTAFVAHKRRWGRPLERRLLLAAAVGLLQVVIGVITVATEIRLSWAIIHLAVGTWLALLLIDLNIYLHMSVLTRRSSVPRRMGEHPRTPAR</sequence>
<dbReference type="PANTHER" id="PTHR35457">
    <property type="entry name" value="HEME A SYNTHASE"/>
    <property type="match status" value="1"/>
</dbReference>
<dbReference type="KEGG" id="gtn:GTNG_1516"/>
<feature type="transmembrane region" description="Helical" evidence="12">
    <location>
        <begin position="97"/>
        <end position="116"/>
    </location>
</feature>
<evidence type="ECO:0000256" key="3">
    <source>
        <dbReference type="ARBA" id="ARBA00022692"/>
    </source>
</evidence>
<keyword evidence="2" id="KW-1003">Cell membrane</keyword>
<keyword evidence="3 12" id="KW-0812">Transmembrane</keyword>
<gene>
    <name evidence="13" type="ordered locus">GTNG_1516</name>
</gene>
<feature type="transmembrane region" description="Helical" evidence="12">
    <location>
        <begin position="122"/>
        <end position="142"/>
    </location>
</feature>
<evidence type="ECO:0000256" key="1">
    <source>
        <dbReference type="ARBA" id="ARBA00004141"/>
    </source>
</evidence>
<evidence type="ECO:0000256" key="11">
    <source>
        <dbReference type="ARBA" id="ARBA00023444"/>
    </source>
</evidence>
<evidence type="ECO:0000256" key="6">
    <source>
        <dbReference type="ARBA" id="ARBA00023002"/>
    </source>
</evidence>
<dbReference type="Proteomes" id="UP000001578">
    <property type="component" value="Chromosome"/>
</dbReference>
<dbReference type="GO" id="GO:0016491">
    <property type="term" value="F:oxidoreductase activity"/>
    <property type="evidence" value="ECO:0007669"/>
    <property type="project" value="UniProtKB-KW"/>
</dbReference>
<evidence type="ECO:0000256" key="4">
    <source>
        <dbReference type="ARBA" id="ARBA00022723"/>
    </source>
</evidence>
<dbReference type="HOGENOM" id="CLU_041525_3_0_9"/>
<evidence type="ECO:0000313" key="14">
    <source>
        <dbReference type="Proteomes" id="UP000001578"/>
    </source>
</evidence>
<evidence type="ECO:0000256" key="7">
    <source>
        <dbReference type="ARBA" id="ARBA00023004"/>
    </source>
</evidence>
<dbReference type="eggNOG" id="COG1612">
    <property type="taxonomic scope" value="Bacteria"/>
</dbReference>
<organism evidence="13 14">
    <name type="scientific">Geobacillus thermodenitrificans (strain NG80-2)</name>
    <dbReference type="NCBI Taxonomy" id="420246"/>
    <lineage>
        <taxon>Bacteria</taxon>
        <taxon>Bacillati</taxon>
        <taxon>Bacillota</taxon>
        <taxon>Bacilli</taxon>
        <taxon>Bacillales</taxon>
        <taxon>Anoxybacillaceae</taxon>
        <taxon>Geobacillus</taxon>
    </lineage>
</organism>
<dbReference type="AlphaFoldDB" id="A4INI2"/>
<dbReference type="GO" id="GO:0016020">
    <property type="term" value="C:membrane"/>
    <property type="evidence" value="ECO:0007669"/>
    <property type="project" value="UniProtKB-SubCell"/>
</dbReference>
<keyword evidence="7" id="KW-0408">Iron</keyword>